<dbReference type="OMA" id="EGSVICY"/>
<evidence type="ECO:0000259" key="2">
    <source>
        <dbReference type="Pfam" id="PF00685"/>
    </source>
</evidence>
<gene>
    <name evidence="3" type="ORF">TRIUR3_22809</name>
</gene>
<evidence type="ECO:0000313" key="3">
    <source>
        <dbReference type="EMBL" id="EMS59455.1"/>
    </source>
</evidence>
<organism evidence="3">
    <name type="scientific">Triticum urartu</name>
    <name type="common">Red wild einkorn</name>
    <name type="synonym">Crithodium urartu</name>
    <dbReference type="NCBI Taxonomy" id="4572"/>
    <lineage>
        <taxon>Eukaryota</taxon>
        <taxon>Viridiplantae</taxon>
        <taxon>Streptophyta</taxon>
        <taxon>Embryophyta</taxon>
        <taxon>Tracheophyta</taxon>
        <taxon>Spermatophyta</taxon>
        <taxon>Magnoliopsida</taxon>
        <taxon>Liliopsida</taxon>
        <taxon>Poales</taxon>
        <taxon>Poaceae</taxon>
        <taxon>BOP clade</taxon>
        <taxon>Pooideae</taxon>
        <taxon>Triticodae</taxon>
        <taxon>Triticeae</taxon>
        <taxon>Triticinae</taxon>
        <taxon>Triticum</taxon>
    </lineage>
</organism>
<dbReference type="SUPFAM" id="SSF52540">
    <property type="entry name" value="P-loop containing nucleoside triphosphate hydrolases"/>
    <property type="match status" value="1"/>
</dbReference>
<comment type="similarity">
    <text evidence="1">Belongs to the sulfotransferase 1 family.</text>
</comment>
<dbReference type="STRING" id="4572.M8A476"/>
<dbReference type="GO" id="GO:0008146">
    <property type="term" value="F:sulfotransferase activity"/>
    <property type="evidence" value="ECO:0007669"/>
    <property type="project" value="InterPro"/>
</dbReference>
<keyword evidence="1 3" id="KW-0808">Transferase</keyword>
<dbReference type="InterPro" id="IPR000863">
    <property type="entry name" value="Sulfotransferase_dom"/>
</dbReference>
<dbReference type="Gene3D" id="3.40.50.300">
    <property type="entry name" value="P-loop containing nucleotide triphosphate hydrolases"/>
    <property type="match status" value="1"/>
</dbReference>
<dbReference type="EC" id="2.8.2.-" evidence="1"/>
<sequence length="70" mass="7990">MRSVEANRTGEYGVHWKFSNSAFFRNGEVGDWKQHITAEMAQRIDGIMDGSPIVVVFCNLLKNPQKHLVK</sequence>
<evidence type="ECO:0000256" key="1">
    <source>
        <dbReference type="RuleBase" id="RU361155"/>
    </source>
</evidence>
<protein>
    <recommendedName>
        <fullName evidence="1">Sulfotransferase</fullName>
        <ecNumber evidence="1">2.8.2.-</ecNumber>
    </recommendedName>
</protein>
<proteinExistence type="inferred from homology"/>
<dbReference type="AlphaFoldDB" id="M8A476"/>
<accession>M8A476</accession>
<name>M8A476_TRIUA</name>
<dbReference type="EMBL" id="KD121112">
    <property type="protein sequence ID" value="EMS59455.1"/>
    <property type="molecule type" value="Genomic_DNA"/>
</dbReference>
<reference evidence="3" key="1">
    <citation type="journal article" date="2013" name="Nature">
        <title>Draft genome of the wheat A-genome progenitor Triticum urartu.</title>
        <authorList>
            <person name="Ling H.Q."/>
            <person name="Zhao S."/>
            <person name="Liu D."/>
            <person name="Wang J."/>
            <person name="Sun H."/>
            <person name="Zhang C."/>
            <person name="Fan H."/>
            <person name="Li D."/>
            <person name="Dong L."/>
            <person name="Tao Y."/>
            <person name="Gao C."/>
            <person name="Wu H."/>
            <person name="Li Y."/>
            <person name="Cui Y."/>
            <person name="Guo X."/>
            <person name="Zheng S."/>
            <person name="Wang B."/>
            <person name="Yu K."/>
            <person name="Liang Q."/>
            <person name="Yang W."/>
            <person name="Lou X."/>
            <person name="Chen J."/>
            <person name="Feng M."/>
            <person name="Jian J."/>
            <person name="Zhang X."/>
            <person name="Luo G."/>
            <person name="Jiang Y."/>
            <person name="Liu J."/>
            <person name="Wang Z."/>
            <person name="Sha Y."/>
            <person name="Zhang B."/>
            <person name="Wu H."/>
            <person name="Tang D."/>
            <person name="Shen Q."/>
            <person name="Xue P."/>
            <person name="Zou S."/>
            <person name="Wang X."/>
            <person name="Liu X."/>
            <person name="Wang F."/>
            <person name="Yang Y."/>
            <person name="An X."/>
            <person name="Dong Z."/>
            <person name="Zhang K."/>
            <person name="Zhang X."/>
            <person name="Luo M.C."/>
            <person name="Dvorak J."/>
            <person name="Tong Y."/>
            <person name="Wang J."/>
            <person name="Yang H."/>
            <person name="Li Z."/>
            <person name="Wang D."/>
            <person name="Zhang A."/>
            <person name="Wang J."/>
        </authorList>
    </citation>
    <scope>NUCLEOTIDE SEQUENCE</scope>
</reference>
<dbReference type="InterPro" id="IPR027417">
    <property type="entry name" value="P-loop_NTPase"/>
</dbReference>
<dbReference type="Pfam" id="PF00685">
    <property type="entry name" value="Sulfotransfer_1"/>
    <property type="match status" value="1"/>
</dbReference>
<feature type="domain" description="Sulfotransferase" evidence="2">
    <location>
        <begin position="1"/>
        <end position="49"/>
    </location>
</feature>